<accession>A0A517YPU2</accession>
<sequence length="299" mass="33333">MRRGRTIKMYLMDGTAKGPIIAEVINWTGRAVVLPRHCLAEMAKRKELHRTGVYFLVGPDPKNIEQERVYVGEGDNVFDRLSAHNNDNKKDFWVTTIAVTSKDENLTKAHVRYLEHEIVRQLKNAGRVSLANGNEPSEKVLPESDLADMGHFIEMVKMMLPGLGFNMLQPRIDGNKEDIVQLARRATFVMTDVGTDAKAKEIDGEFVVLKGSTARKKGTKGWDSYVLLRDKLVSDGKLSVIKNGFYEFTENVAFSSPSAAAAVVAARNTNGRMSWRLANGAMTYGEWKSAAIEAARKNE</sequence>
<name>A0A517YPU2_9BACT</name>
<dbReference type="KEGG" id="pcor:KS4_02760"/>
<dbReference type="Pfam" id="PF14267">
    <property type="entry name" value="DUF4357"/>
    <property type="match status" value="1"/>
</dbReference>
<proteinExistence type="predicted"/>
<feature type="domain" description="GIY-YIG" evidence="1">
    <location>
        <begin position="49"/>
        <end position="128"/>
    </location>
</feature>
<organism evidence="2 3">
    <name type="scientific">Poriferisphaera corsica</name>
    <dbReference type="NCBI Taxonomy" id="2528020"/>
    <lineage>
        <taxon>Bacteria</taxon>
        <taxon>Pseudomonadati</taxon>
        <taxon>Planctomycetota</taxon>
        <taxon>Phycisphaerae</taxon>
        <taxon>Phycisphaerales</taxon>
        <taxon>Phycisphaeraceae</taxon>
        <taxon>Poriferisphaera</taxon>
    </lineage>
</organism>
<evidence type="ECO:0000313" key="2">
    <source>
        <dbReference type="EMBL" id="QDU32245.1"/>
    </source>
</evidence>
<dbReference type="PROSITE" id="PS50164">
    <property type="entry name" value="GIY_YIG"/>
    <property type="match status" value="1"/>
</dbReference>
<keyword evidence="3" id="KW-1185">Reference proteome</keyword>
<dbReference type="OrthoDB" id="2656488at2"/>
<dbReference type="CDD" id="cd10447">
    <property type="entry name" value="GIY-YIG_unchar_2"/>
    <property type="match status" value="1"/>
</dbReference>
<dbReference type="InterPro" id="IPR025579">
    <property type="entry name" value="DUF4357"/>
</dbReference>
<reference evidence="2 3" key="1">
    <citation type="submission" date="2019-02" db="EMBL/GenBank/DDBJ databases">
        <title>Deep-cultivation of Planctomycetes and their phenomic and genomic characterization uncovers novel biology.</title>
        <authorList>
            <person name="Wiegand S."/>
            <person name="Jogler M."/>
            <person name="Boedeker C."/>
            <person name="Pinto D."/>
            <person name="Vollmers J."/>
            <person name="Rivas-Marin E."/>
            <person name="Kohn T."/>
            <person name="Peeters S.H."/>
            <person name="Heuer A."/>
            <person name="Rast P."/>
            <person name="Oberbeckmann S."/>
            <person name="Bunk B."/>
            <person name="Jeske O."/>
            <person name="Meyerdierks A."/>
            <person name="Storesund J.E."/>
            <person name="Kallscheuer N."/>
            <person name="Luecker S."/>
            <person name="Lage O.M."/>
            <person name="Pohl T."/>
            <person name="Merkel B.J."/>
            <person name="Hornburger P."/>
            <person name="Mueller R.-W."/>
            <person name="Bruemmer F."/>
            <person name="Labrenz M."/>
            <person name="Spormann A.M."/>
            <person name="Op den Camp H."/>
            <person name="Overmann J."/>
            <person name="Amann R."/>
            <person name="Jetten M.S.M."/>
            <person name="Mascher T."/>
            <person name="Medema M.H."/>
            <person name="Devos D.P."/>
            <person name="Kaster A.-K."/>
            <person name="Ovreas L."/>
            <person name="Rohde M."/>
            <person name="Galperin M.Y."/>
            <person name="Jogler C."/>
        </authorList>
    </citation>
    <scope>NUCLEOTIDE SEQUENCE [LARGE SCALE GENOMIC DNA]</scope>
    <source>
        <strain evidence="2 3">KS4</strain>
    </source>
</reference>
<gene>
    <name evidence="2" type="ORF">KS4_02760</name>
</gene>
<evidence type="ECO:0000259" key="1">
    <source>
        <dbReference type="PROSITE" id="PS50164"/>
    </source>
</evidence>
<evidence type="ECO:0000313" key="3">
    <source>
        <dbReference type="Proteomes" id="UP000317369"/>
    </source>
</evidence>
<dbReference type="InterPro" id="IPR000305">
    <property type="entry name" value="GIY-YIG_endonuc"/>
</dbReference>
<dbReference type="Proteomes" id="UP000317369">
    <property type="component" value="Chromosome"/>
</dbReference>
<dbReference type="AlphaFoldDB" id="A0A517YPU2"/>
<protein>
    <recommendedName>
        <fullName evidence="1">GIY-YIG domain-containing protein</fullName>
    </recommendedName>
</protein>
<dbReference type="EMBL" id="CP036425">
    <property type="protein sequence ID" value="QDU32245.1"/>
    <property type="molecule type" value="Genomic_DNA"/>
</dbReference>